<evidence type="ECO:0000256" key="3">
    <source>
        <dbReference type="ARBA" id="ARBA00022801"/>
    </source>
</evidence>
<dbReference type="SUPFAM" id="SSF69318">
    <property type="entry name" value="Integrin alpha N-terminal domain"/>
    <property type="match status" value="1"/>
</dbReference>
<evidence type="ECO:0000256" key="5">
    <source>
        <dbReference type="PROSITE-ProRule" id="PRU00803"/>
    </source>
</evidence>
<dbReference type="GO" id="GO:0005615">
    <property type="term" value="C:extracellular space"/>
    <property type="evidence" value="ECO:0007669"/>
    <property type="project" value="TreeGrafter"/>
</dbReference>
<feature type="signal peptide" evidence="7">
    <location>
        <begin position="1"/>
        <end position="18"/>
    </location>
</feature>
<dbReference type="PANTHER" id="PTHR23221">
    <property type="entry name" value="GLYCOSYLPHOSPHATIDYLINOSITOL PHOSPHOLIPASE D"/>
    <property type="match status" value="1"/>
</dbReference>
<dbReference type="GO" id="GO:0007229">
    <property type="term" value="P:integrin-mediated signaling pathway"/>
    <property type="evidence" value="ECO:0007669"/>
    <property type="project" value="UniProtKB-KW"/>
</dbReference>
<dbReference type="InterPro" id="IPR013517">
    <property type="entry name" value="FG-GAP"/>
</dbReference>
<feature type="region of interest" description="Disordered" evidence="6">
    <location>
        <begin position="234"/>
        <end position="261"/>
    </location>
</feature>
<evidence type="ECO:0000313" key="8">
    <source>
        <dbReference type="EMBL" id="KAG0009572.1"/>
    </source>
</evidence>
<feature type="compositionally biased region" description="Basic and acidic residues" evidence="6">
    <location>
        <begin position="249"/>
        <end position="260"/>
    </location>
</feature>
<dbReference type="InterPro" id="IPR028994">
    <property type="entry name" value="Integrin_alpha_N"/>
</dbReference>
<dbReference type="SMART" id="SM00191">
    <property type="entry name" value="Int_alpha"/>
    <property type="match status" value="3"/>
</dbReference>
<dbReference type="AlphaFoldDB" id="A0A9P6MPR6"/>
<organism evidence="8 9">
    <name type="scientific">Entomortierella chlamydospora</name>
    <dbReference type="NCBI Taxonomy" id="101097"/>
    <lineage>
        <taxon>Eukaryota</taxon>
        <taxon>Fungi</taxon>
        <taxon>Fungi incertae sedis</taxon>
        <taxon>Mucoromycota</taxon>
        <taxon>Mortierellomycotina</taxon>
        <taxon>Mortierellomycetes</taxon>
        <taxon>Mortierellales</taxon>
        <taxon>Mortierellaceae</taxon>
        <taxon>Entomortierella</taxon>
    </lineage>
</organism>
<dbReference type="PROSITE" id="PS51470">
    <property type="entry name" value="FG_GAP"/>
    <property type="match status" value="1"/>
</dbReference>
<dbReference type="Proteomes" id="UP000703661">
    <property type="component" value="Unassembled WGS sequence"/>
</dbReference>
<evidence type="ECO:0000256" key="4">
    <source>
        <dbReference type="ARBA" id="ARBA00023180"/>
    </source>
</evidence>
<evidence type="ECO:0000256" key="6">
    <source>
        <dbReference type="SAM" id="MobiDB-lite"/>
    </source>
</evidence>
<gene>
    <name evidence="8" type="primary">ITGA8</name>
    <name evidence="8" type="ORF">BGZ80_002260</name>
</gene>
<feature type="repeat" description="FG-GAP" evidence="5">
    <location>
        <begin position="388"/>
        <end position="449"/>
    </location>
</feature>
<feature type="compositionally biased region" description="Basic residues" evidence="6">
    <location>
        <begin position="817"/>
        <end position="830"/>
    </location>
</feature>
<dbReference type="EMBL" id="JAAAID010001552">
    <property type="protein sequence ID" value="KAG0009572.1"/>
    <property type="molecule type" value="Genomic_DNA"/>
</dbReference>
<dbReference type="PANTHER" id="PTHR23221:SF7">
    <property type="entry name" value="PHOSPHATIDYLINOSITOL-GLYCAN-SPECIFIC PHOSPHOLIPASE D"/>
    <property type="match status" value="1"/>
</dbReference>
<feature type="region of interest" description="Disordered" evidence="6">
    <location>
        <begin position="506"/>
        <end position="542"/>
    </location>
</feature>
<feature type="compositionally biased region" description="Acidic residues" evidence="6">
    <location>
        <begin position="517"/>
        <end position="531"/>
    </location>
</feature>
<keyword evidence="4" id="KW-0325">Glycoprotein</keyword>
<dbReference type="Pfam" id="PF01839">
    <property type="entry name" value="FG-GAP"/>
    <property type="match status" value="2"/>
</dbReference>
<feature type="chain" id="PRO_5040412226" evidence="7">
    <location>
        <begin position="19"/>
        <end position="908"/>
    </location>
</feature>
<protein>
    <submittedName>
        <fullName evidence="8">Integrin subunit alpha 8</fullName>
    </submittedName>
</protein>
<keyword evidence="8" id="KW-0401">Integrin</keyword>
<evidence type="ECO:0000256" key="1">
    <source>
        <dbReference type="ARBA" id="ARBA00022729"/>
    </source>
</evidence>
<feature type="region of interest" description="Disordered" evidence="6">
    <location>
        <begin position="810"/>
        <end position="831"/>
    </location>
</feature>
<dbReference type="GO" id="GO:0004621">
    <property type="term" value="F:glycosylphosphatidylinositol phospholipase D activity"/>
    <property type="evidence" value="ECO:0007669"/>
    <property type="project" value="TreeGrafter"/>
</dbReference>
<keyword evidence="3" id="KW-0378">Hydrolase</keyword>
<keyword evidence="1 7" id="KW-0732">Signal</keyword>
<proteinExistence type="predicted"/>
<dbReference type="Gene3D" id="2.130.10.130">
    <property type="entry name" value="Integrin alpha, N-terminal"/>
    <property type="match status" value="1"/>
</dbReference>
<name>A0A9P6MPR6_9FUNG</name>
<evidence type="ECO:0000256" key="2">
    <source>
        <dbReference type="ARBA" id="ARBA00022737"/>
    </source>
</evidence>
<evidence type="ECO:0000313" key="9">
    <source>
        <dbReference type="Proteomes" id="UP000703661"/>
    </source>
</evidence>
<accession>A0A9P6MPR6</accession>
<sequence>MSWHALWGLNSGFIRAVANTSFAGDYSKGHTLADIGAEFVLSHMTKMDHLVTSWRVPVKDISQIYKRMGYTVPGPVLSHCMRNGYAGAQANARLGSQLFPVYASKSPFLAEQVEDYPMGGLRDMSEWTVDCWNGLAEYLNKERKLPDDEDRRANRTINLCYALWEERIMKHHHDAMQRTQDGEVRHQHESNAVSEGAFALTRLDLAGLQVRSDFDDHTGMVTFSIEETELTRSKRVNAETPFTVDDEEDKRQQQSLDDRRNHNHFQDLTGLSLQQKLDWNSHTLEAGLNLKKLAHKNRSGVCISFSDELKSQARTLFLPIEYSSFGHAAVMGDFDGDGNLELAVSAPHMRINPLVPSQGAVFVIHSDSLFVDQNDNDDFGTDVRSIASRTLYGDSSELQSRFGWSLAVVDLNQDGIDDLAIGAPGHGAKDLKYDGSVFVYFGHAGSGLSEEPDLVLYRNRTKDEVDKVPRGMNSLAGLGYVLQGLDVTGSGYKDLVIGMPMATTPIEPVLGETPEGTLEETPEDKSDDVEDLVPKRGKKWKPPKFRAQAGKVLVFLSSAEHKGQKLDTENDWELQGEDEYGWFGSSFAVISQAQQGWKTSTSTWSLSSLLSWMSPSRFRNQCGCCHSKEKVNERRILVVGSPTFGVGEKEAMRGKIQGFVIPDFKSKERPTETQKVFTIHGDTKSQQLGSSLALNRVSPEEFGEPQDFLVVGSQSEDVLNHLPRVGRQWQAGTVRILDTSVLADGAEVKISDLDANLDVVRDILQGSQSMAHLSAAMRVSTDGKSLWLTEPYANAEAGRILEWVPNLEKRDSDGNRGRRTGRSRGRRMSPRRNVLGVRGRRLVHGDYLQDGGDGDEDEDDAAQDDIKQCFIGSDFRGRFGSHLVVADLFKDGLDDIVVTSSHASQYAK</sequence>
<comment type="caution">
    <text evidence="8">The sequence shown here is derived from an EMBL/GenBank/DDBJ whole genome shotgun (WGS) entry which is preliminary data.</text>
</comment>
<keyword evidence="2" id="KW-0677">Repeat</keyword>
<dbReference type="InterPro" id="IPR013519">
    <property type="entry name" value="Int_alpha_beta-p"/>
</dbReference>
<evidence type="ECO:0000256" key="7">
    <source>
        <dbReference type="SAM" id="SignalP"/>
    </source>
</evidence>
<keyword evidence="9" id="KW-1185">Reference proteome</keyword>
<reference evidence="8" key="1">
    <citation type="journal article" date="2020" name="Fungal Divers.">
        <title>Resolving the Mortierellaceae phylogeny through synthesis of multi-gene phylogenetics and phylogenomics.</title>
        <authorList>
            <person name="Vandepol N."/>
            <person name="Liber J."/>
            <person name="Desiro A."/>
            <person name="Na H."/>
            <person name="Kennedy M."/>
            <person name="Barry K."/>
            <person name="Grigoriev I.V."/>
            <person name="Miller A.N."/>
            <person name="O'Donnell K."/>
            <person name="Stajich J.E."/>
            <person name="Bonito G."/>
        </authorList>
    </citation>
    <scope>NUCLEOTIDE SEQUENCE</scope>
    <source>
        <strain evidence="8">NRRL 2769</strain>
    </source>
</reference>
<dbReference type="GO" id="GO:0031012">
    <property type="term" value="C:extracellular matrix"/>
    <property type="evidence" value="ECO:0007669"/>
    <property type="project" value="TreeGrafter"/>
</dbReference>